<accession>A0A210PLN7</accession>
<evidence type="ECO:0000313" key="3">
    <source>
        <dbReference type="EMBL" id="OWF37410.1"/>
    </source>
</evidence>
<dbReference type="Pfam" id="PF00266">
    <property type="entry name" value="Aminotran_5"/>
    <property type="match status" value="1"/>
</dbReference>
<dbReference type="PANTHER" id="PTHR43092:SF2">
    <property type="entry name" value="HERCYNYLCYSTEINE SULFOXIDE LYASE"/>
    <property type="match status" value="1"/>
</dbReference>
<dbReference type="InterPro" id="IPR015422">
    <property type="entry name" value="PyrdxlP-dep_Trfase_small"/>
</dbReference>
<dbReference type="AlphaFoldDB" id="A0A210PLN7"/>
<dbReference type="OrthoDB" id="5978656at2759"/>
<reference evidence="3 4" key="1">
    <citation type="journal article" date="2017" name="Nat. Ecol. Evol.">
        <title>Scallop genome provides insights into evolution of bilaterian karyotype and development.</title>
        <authorList>
            <person name="Wang S."/>
            <person name="Zhang J."/>
            <person name="Jiao W."/>
            <person name="Li J."/>
            <person name="Xun X."/>
            <person name="Sun Y."/>
            <person name="Guo X."/>
            <person name="Huan P."/>
            <person name="Dong B."/>
            <person name="Zhang L."/>
            <person name="Hu X."/>
            <person name="Sun X."/>
            <person name="Wang J."/>
            <person name="Zhao C."/>
            <person name="Wang Y."/>
            <person name="Wang D."/>
            <person name="Huang X."/>
            <person name="Wang R."/>
            <person name="Lv J."/>
            <person name="Li Y."/>
            <person name="Zhang Z."/>
            <person name="Liu B."/>
            <person name="Lu W."/>
            <person name="Hui Y."/>
            <person name="Liang J."/>
            <person name="Zhou Z."/>
            <person name="Hou R."/>
            <person name="Li X."/>
            <person name="Liu Y."/>
            <person name="Li H."/>
            <person name="Ning X."/>
            <person name="Lin Y."/>
            <person name="Zhao L."/>
            <person name="Xing Q."/>
            <person name="Dou J."/>
            <person name="Li Y."/>
            <person name="Mao J."/>
            <person name="Guo H."/>
            <person name="Dou H."/>
            <person name="Li T."/>
            <person name="Mu C."/>
            <person name="Jiang W."/>
            <person name="Fu Q."/>
            <person name="Fu X."/>
            <person name="Miao Y."/>
            <person name="Liu J."/>
            <person name="Yu Q."/>
            <person name="Li R."/>
            <person name="Liao H."/>
            <person name="Li X."/>
            <person name="Kong Y."/>
            <person name="Jiang Z."/>
            <person name="Chourrout D."/>
            <person name="Li R."/>
            <person name="Bao Z."/>
        </authorList>
    </citation>
    <scope>NUCLEOTIDE SEQUENCE [LARGE SCALE GENOMIC DNA]</scope>
    <source>
        <strain evidence="3 4">PY_sf001</strain>
    </source>
</reference>
<dbReference type="SUPFAM" id="SSF53383">
    <property type="entry name" value="PLP-dependent transferases"/>
    <property type="match status" value="1"/>
</dbReference>
<dbReference type="EMBL" id="NEDP02005589">
    <property type="protein sequence ID" value="OWF37410.1"/>
    <property type="molecule type" value="Genomic_DNA"/>
</dbReference>
<organism evidence="3 4">
    <name type="scientific">Mizuhopecten yessoensis</name>
    <name type="common">Japanese scallop</name>
    <name type="synonym">Patinopecten yessoensis</name>
    <dbReference type="NCBI Taxonomy" id="6573"/>
    <lineage>
        <taxon>Eukaryota</taxon>
        <taxon>Metazoa</taxon>
        <taxon>Spiralia</taxon>
        <taxon>Lophotrochozoa</taxon>
        <taxon>Mollusca</taxon>
        <taxon>Bivalvia</taxon>
        <taxon>Autobranchia</taxon>
        <taxon>Pteriomorphia</taxon>
        <taxon>Pectinida</taxon>
        <taxon>Pectinoidea</taxon>
        <taxon>Pectinidae</taxon>
        <taxon>Mizuhopecten</taxon>
    </lineage>
</organism>
<name>A0A210PLN7_MIZYE</name>
<evidence type="ECO:0000256" key="1">
    <source>
        <dbReference type="ARBA" id="ARBA00022898"/>
    </source>
</evidence>
<dbReference type="PANTHER" id="PTHR43092">
    <property type="entry name" value="L-CYSTEINE DESULFHYDRASE"/>
    <property type="match status" value="1"/>
</dbReference>
<proteinExistence type="predicted"/>
<dbReference type="Proteomes" id="UP000242188">
    <property type="component" value="Unassembled WGS sequence"/>
</dbReference>
<dbReference type="InterPro" id="IPR015421">
    <property type="entry name" value="PyrdxlP-dep_Trfase_major"/>
</dbReference>
<evidence type="ECO:0000313" key="4">
    <source>
        <dbReference type="Proteomes" id="UP000242188"/>
    </source>
</evidence>
<sequence length="460" mass="52169">MQKNIKRDFGSFHASNVQELLELPEEEYQPPSFPVVVPRFTDCQLETGHSCRCKHFLLEEDCTFINHGAFGGVLREAMDSAQEWQRYVERQPLRFYDRELLPHLVYVTRRLAKFVCCDPTDLVLVINVTTAINSVVRGLDLHKGDIIYVLSVTYGAVKKLLQCVCERTGAVLQEVQLNFPVTSKEQVITLVKDTLRPGVKLALFDHIPSNAPVILPLKEIISICKDRGVPVLVDGAHALGALPLDIRALDPDYYVSNAHKWFCCPKGSAFLYVRKELKSQTRPLIISHGFGSGFNSEFIWAGLHDYSPFLAMHVNMNFWKDIGNEKIQQYMYDLCRESCNLLTSLWNTKLAAPMEMFGCMALVELPPQLYSSDTAITYSTGEAIQNQLYHQYNIEVPVKCIQGTLYVRISCHIYNELAEYEKLGNCILEMCSIKEKSGIKRPEISDTHQCSDESNAQIVS</sequence>
<protein>
    <submittedName>
        <fullName evidence="3">Isopenicillin N epimerase</fullName>
    </submittedName>
</protein>
<keyword evidence="1" id="KW-0663">Pyridoxal phosphate</keyword>
<evidence type="ECO:0000259" key="2">
    <source>
        <dbReference type="Pfam" id="PF00266"/>
    </source>
</evidence>
<dbReference type="STRING" id="6573.A0A210PLN7"/>
<dbReference type="InterPro" id="IPR015424">
    <property type="entry name" value="PyrdxlP-dep_Trfase"/>
</dbReference>
<comment type="caution">
    <text evidence="3">The sequence shown here is derived from an EMBL/GenBank/DDBJ whole genome shotgun (WGS) entry which is preliminary data.</text>
</comment>
<gene>
    <name evidence="3" type="ORF">KP79_PYT04749</name>
</gene>
<dbReference type="InterPro" id="IPR000192">
    <property type="entry name" value="Aminotrans_V_dom"/>
</dbReference>
<dbReference type="Gene3D" id="3.40.640.10">
    <property type="entry name" value="Type I PLP-dependent aspartate aminotransferase-like (Major domain)"/>
    <property type="match status" value="1"/>
</dbReference>
<feature type="domain" description="Aminotransferase class V" evidence="2">
    <location>
        <begin position="110"/>
        <end position="288"/>
    </location>
</feature>
<keyword evidence="4" id="KW-1185">Reference proteome</keyword>
<dbReference type="Gene3D" id="3.90.1150.10">
    <property type="entry name" value="Aspartate Aminotransferase, domain 1"/>
    <property type="match status" value="1"/>
</dbReference>